<evidence type="ECO:0000313" key="2">
    <source>
        <dbReference type="Proteomes" id="UP001304895"/>
    </source>
</evidence>
<keyword evidence="2" id="KW-1185">Reference proteome</keyword>
<dbReference type="AlphaFoldDB" id="A0AAN6UPN2"/>
<comment type="caution">
    <text evidence="1">The sequence shown here is derived from an EMBL/GenBank/DDBJ whole genome shotgun (WGS) entry which is preliminary data.</text>
</comment>
<proteinExistence type="predicted"/>
<organism evidence="1 2">
    <name type="scientific">Trichocladium antarcticum</name>
    <dbReference type="NCBI Taxonomy" id="1450529"/>
    <lineage>
        <taxon>Eukaryota</taxon>
        <taxon>Fungi</taxon>
        <taxon>Dikarya</taxon>
        <taxon>Ascomycota</taxon>
        <taxon>Pezizomycotina</taxon>
        <taxon>Sordariomycetes</taxon>
        <taxon>Sordariomycetidae</taxon>
        <taxon>Sordariales</taxon>
        <taxon>Chaetomiaceae</taxon>
        <taxon>Trichocladium</taxon>
    </lineage>
</organism>
<dbReference type="Proteomes" id="UP001304895">
    <property type="component" value="Unassembled WGS sequence"/>
</dbReference>
<gene>
    <name evidence="1" type="ORF">BT67DRAFT_195072</name>
</gene>
<dbReference type="EMBL" id="MU853403">
    <property type="protein sequence ID" value="KAK4136922.1"/>
    <property type="molecule type" value="Genomic_DNA"/>
</dbReference>
<accession>A0AAN6UPN2</accession>
<reference evidence="1" key="2">
    <citation type="submission" date="2023-05" db="EMBL/GenBank/DDBJ databases">
        <authorList>
            <consortium name="Lawrence Berkeley National Laboratory"/>
            <person name="Steindorff A."/>
            <person name="Hensen N."/>
            <person name="Bonometti L."/>
            <person name="Westerberg I."/>
            <person name="Brannstrom I.O."/>
            <person name="Guillou S."/>
            <person name="Cros-Aarteil S."/>
            <person name="Calhoun S."/>
            <person name="Haridas S."/>
            <person name="Kuo A."/>
            <person name="Mondo S."/>
            <person name="Pangilinan J."/>
            <person name="Riley R."/>
            <person name="Labutti K."/>
            <person name="Andreopoulos B."/>
            <person name="Lipzen A."/>
            <person name="Chen C."/>
            <person name="Yanf M."/>
            <person name="Daum C."/>
            <person name="Ng V."/>
            <person name="Clum A."/>
            <person name="Ohm R."/>
            <person name="Martin F."/>
            <person name="Silar P."/>
            <person name="Natvig D."/>
            <person name="Lalanne C."/>
            <person name="Gautier V."/>
            <person name="Ament-Velasquez S.L."/>
            <person name="Kruys A."/>
            <person name="Hutchinson M.I."/>
            <person name="Powell A.J."/>
            <person name="Barry K."/>
            <person name="Miller A.N."/>
            <person name="Grigoriev I.V."/>
            <person name="Debuchy R."/>
            <person name="Gladieux P."/>
            <person name="Thoren M.H."/>
            <person name="Johannesson H."/>
        </authorList>
    </citation>
    <scope>NUCLEOTIDE SEQUENCE</scope>
    <source>
        <strain evidence="1">CBS 123565</strain>
    </source>
</reference>
<sequence>MARPRFARARKLENNPATFLYDDRWDHRRGRTGQPPWRRGSLPWTRRQHLIRGGRRMCQCNPNWMPVAGASPVLCKTRMMDELRIGEVQPHSYRELSFSRRMTSSPVGDQQSLNSSWLLPRNTRRGHRWRVGSGPHQRHHRRLMRHYVEMKV</sequence>
<evidence type="ECO:0000313" key="1">
    <source>
        <dbReference type="EMBL" id="KAK4136922.1"/>
    </source>
</evidence>
<reference evidence="1" key="1">
    <citation type="journal article" date="2023" name="Mol. Phylogenet. Evol.">
        <title>Genome-scale phylogeny and comparative genomics of the fungal order Sordariales.</title>
        <authorList>
            <person name="Hensen N."/>
            <person name="Bonometti L."/>
            <person name="Westerberg I."/>
            <person name="Brannstrom I.O."/>
            <person name="Guillou S."/>
            <person name="Cros-Aarteil S."/>
            <person name="Calhoun S."/>
            <person name="Haridas S."/>
            <person name="Kuo A."/>
            <person name="Mondo S."/>
            <person name="Pangilinan J."/>
            <person name="Riley R."/>
            <person name="LaButti K."/>
            <person name="Andreopoulos B."/>
            <person name="Lipzen A."/>
            <person name="Chen C."/>
            <person name="Yan M."/>
            <person name="Daum C."/>
            <person name="Ng V."/>
            <person name="Clum A."/>
            <person name="Steindorff A."/>
            <person name="Ohm R.A."/>
            <person name="Martin F."/>
            <person name="Silar P."/>
            <person name="Natvig D.O."/>
            <person name="Lalanne C."/>
            <person name="Gautier V."/>
            <person name="Ament-Velasquez S.L."/>
            <person name="Kruys A."/>
            <person name="Hutchinson M.I."/>
            <person name="Powell A.J."/>
            <person name="Barry K."/>
            <person name="Miller A.N."/>
            <person name="Grigoriev I.V."/>
            <person name="Debuchy R."/>
            <person name="Gladieux P."/>
            <person name="Hiltunen Thoren M."/>
            <person name="Johannesson H."/>
        </authorList>
    </citation>
    <scope>NUCLEOTIDE SEQUENCE</scope>
    <source>
        <strain evidence="1">CBS 123565</strain>
    </source>
</reference>
<name>A0AAN6UPN2_9PEZI</name>
<protein>
    <submittedName>
        <fullName evidence="1">Uncharacterized protein</fullName>
    </submittedName>
</protein>